<proteinExistence type="predicted"/>
<sequence length="81" mass="9138">MKIISEKTEIEPIGLRPKIAAFYLAIGVSTLWALAKKEILTPIKITPGVTVFSKMELDELFQEKLRIAKTKQENTESTMES</sequence>
<dbReference type="EMBL" id="CP041406">
    <property type="protein sequence ID" value="QOP45857.1"/>
    <property type="molecule type" value="Genomic_DNA"/>
</dbReference>
<evidence type="ECO:0000256" key="1">
    <source>
        <dbReference type="SAM" id="Phobius"/>
    </source>
</evidence>
<feature type="transmembrane region" description="Helical" evidence="1">
    <location>
        <begin position="19"/>
        <end position="35"/>
    </location>
</feature>
<gene>
    <name evidence="2" type="ORF">FM071_05965</name>
</gene>
<keyword evidence="1" id="KW-1133">Transmembrane helix</keyword>
<dbReference type="AlphaFoldDB" id="A0A7M1B7Z2"/>
<dbReference type="RefSeq" id="WP_193109826.1">
    <property type="nucleotide sequence ID" value="NZ_CP041406.1"/>
</dbReference>
<dbReference type="Proteomes" id="UP000593580">
    <property type="component" value="Chromosome"/>
</dbReference>
<evidence type="ECO:0000313" key="3">
    <source>
        <dbReference type="Proteomes" id="UP000593580"/>
    </source>
</evidence>
<keyword evidence="3" id="KW-1185">Reference proteome</keyword>
<keyword evidence="1" id="KW-0472">Membrane</keyword>
<protein>
    <submittedName>
        <fullName evidence="2">Uncharacterized protein</fullName>
    </submittedName>
</protein>
<accession>A0A7M1B7Z2</accession>
<reference evidence="2 3" key="1">
    <citation type="submission" date="2019-07" db="EMBL/GenBank/DDBJ databases">
        <title>Sulfurimonas paralvinellae sp. nov., a novel mesophilic, hydrogen- and sulfur-oxidizing chemolithoautotroph within the Epsilonproteo- bacteria isolated from a deep-sea hydrothermal vent polychaete nest, reclassification of Thiomicrospira denitrificans as Sulfurimonas denitrificans comb. nov. and emended description of the genus Sulfurimonas.</title>
        <authorList>
            <person name="Wang S."/>
            <person name="Jiang L."/>
            <person name="Shao Z."/>
        </authorList>
    </citation>
    <scope>NUCLEOTIDE SEQUENCE [LARGE SCALE GENOMIC DNA]</scope>
    <source>
        <strain evidence="2 3">GO25</strain>
    </source>
</reference>
<dbReference type="KEGG" id="spal:FM071_05965"/>
<organism evidence="2 3">
    <name type="scientific">Sulfurimonas paralvinellae</name>
    <dbReference type="NCBI Taxonomy" id="317658"/>
    <lineage>
        <taxon>Bacteria</taxon>
        <taxon>Pseudomonadati</taxon>
        <taxon>Campylobacterota</taxon>
        <taxon>Epsilonproteobacteria</taxon>
        <taxon>Campylobacterales</taxon>
        <taxon>Sulfurimonadaceae</taxon>
        <taxon>Sulfurimonas</taxon>
    </lineage>
</organism>
<name>A0A7M1B7Z2_9BACT</name>
<keyword evidence="1" id="KW-0812">Transmembrane</keyword>
<evidence type="ECO:0000313" key="2">
    <source>
        <dbReference type="EMBL" id="QOP45857.1"/>
    </source>
</evidence>